<name>A0A7V3KMV9_UNCW3</name>
<dbReference type="AlphaFoldDB" id="A0A7V3KMV9"/>
<evidence type="ECO:0000256" key="1">
    <source>
        <dbReference type="SAM" id="Coils"/>
    </source>
</evidence>
<proteinExistence type="predicted"/>
<dbReference type="EMBL" id="DTGD01000067">
    <property type="protein sequence ID" value="HGB35589.1"/>
    <property type="molecule type" value="Genomic_DNA"/>
</dbReference>
<keyword evidence="1" id="KW-0175">Coiled coil</keyword>
<protein>
    <submittedName>
        <fullName evidence="2">Uncharacterized protein</fullName>
    </submittedName>
</protein>
<reference evidence="2" key="1">
    <citation type="journal article" date="2020" name="mSystems">
        <title>Genome- and Community-Level Interaction Insights into Carbon Utilization and Element Cycling Functions of Hydrothermarchaeota in Hydrothermal Sediment.</title>
        <authorList>
            <person name="Zhou Z."/>
            <person name="Liu Y."/>
            <person name="Xu W."/>
            <person name="Pan J."/>
            <person name="Luo Z.H."/>
            <person name="Li M."/>
        </authorList>
    </citation>
    <scope>NUCLEOTIDE SEQUENCE [LARGE SCALE GENOMIC DNA]</scope>
    <source>
        <strain evidence="2">SpSt-754</strain>
    </source>
</reference>
<accession>A0A7V3KMV9</accession>
<sequence length="84" mass="9954">MVLAKEGGWGKQKKGKKAKRYEIDTPLNRVLRVEGVSEEINKRFMSLRDNLKIIKLTQAIIKLQRELDRAYNKKRRLEWASELQ</sequence>
<evidence type="ECO:0000313" key="2">
    <source>
        <dbReference type="EMBL" id="HGB35589.1"/>
    </source>
</evidence>
<organism evidence="2">
    <name type="scientific">candidate division WOR-3 bacterium</name>
    <dbReference type="NCBI Taxonomy" id="2052148"/>
    <lineage>
        <taxon>Bacteria</taxon>
        <taxon>Bacteria division WOR-3</taxon>
    </lineage>
</organism>
<gene>
    <name evidence="2" type="ORF">ENV38_01615</name>
</gene>
<feature type="coiled-coil region" evidence="1">
    <location>
        <begin position="53"/>
        <end position="80"/>
    </location>
</feature>
<comment type="caution">
    <text evidence="2">The sequence shown here is derived from an EMBL/GenBank/DDBJ whole genome shotgun (WGS) entry which is preliminary data.</text>
</comment>